<keyword evidence="2" id="KW-1003">Cell membrane</keyword>
<protein>
    <submittedName>
        <fullName evidence="7">Uncharacterized protein</fullName>
    </submittedName>
</protein>
<feature type="transmembrane region" description="Helical" evidence="6">
    <location>
        <begin position="90"/>
        <end position="113"/>
    </location>
</feature>
<dbReference type="Proteomes" id="UP000281985">
    <property type="component" value="Unassembled WGS sequence"/>
</dbReference>
<evidence type="ECO:0000256" key="3">
    <source>
        <dbReference type="ARBA" id="ARBA00022692"/>
    </source>
</evidence>
<dbReference type="OrthoDB" id="9815702at2"/>
<evidence type="ECO:0000313" key="8">
    <source>
        <dbReference type="Proteomes" id="UP000281985"/>
    </source>
</evidence>
<dbReference type="EMBL" id="REFV01000009">
    <property type="protein sequence ID" value="RMB57953.1"/>
    <property type="molecule type" value="Genomic_DNA"/>
</dbReference>
<feature type="transmembrane region" description="Helical" evidence="6">
    <location>
        <begin position="333"/>
        <end position="357"/>
    </location>
</feature>
<sequence length="419" mass="46704">MLKSLLDSKNGRIVAGNYTALLFIQGANVILPLIALPYLVRTLEAERFGLVMIAQTMGVFLTILVDFGFNISATREVSLLRSDRDKLSQLYWNVFFVKFCLVVVSFLIVLILITFVERFRVEPLVYVLSFGMVLGHAIFPTWFFQGIERMRVITFVNVLAKVLFTVAIFFFVLSPEDYEWVPLLNGGGFILAGIIGLAISFKYVHFKSPDFSQVKILVSETASLFVSNFATSLYTSGNTFILGMIAGDALAGVYSSMEKLVLAIKNIYVPLYQAIFPWLATKEETKITMFVKKMMLPVGISGGLISGILILIAKPLLHFIYNDAQIDSYTLVFQILAGIAFFSALNMLLVSLFFPAIKHYKKRMYALVIGGLFNLLVAIVGARYFSIYGVAVSAIVTEFFILCIAGYFFSKPKIEIAGT</sequence>
<evidence type="ECO:0000256" key="4">
    <source>
        <dbReference type="ARBA" id="ARBA00022989"/>
    </source>
</evidence>
<dbReference type="PANTHER" id="PTHR30250:SF11">
    <property type="entry name" value="O-ANTIGEN TRANSPORTER-RELATED"/>
    <property type="match status" value="1"/>
</dbReference>
<feature type="transmembrane region" description="Helical" evidence="6">
    <location>
        <begin position="180"/>
        <end position="204"/>
    </location>
</feature>
<feature type="transmembrane region" description="Helical" evidence="6">
    <location>
        <begin position="364"/>
        <end position="381"/>
    </location>
</feature>
<dbReference type="InterPro" id="IPR002797">
    <property type="entry name" value="Polysacc_synth"/>
</dbReference>
<evidence type="ECO:0000256" key="2">
    <source>
        <dbReference type="ARBA" id="ARBA00022475"/>
    </source>
</evidence>
<evidence type="ECO:0000256" key="6">
    <source>
        <dbReference type="SAM" id="Phobius"/>
    </source>
</evidence>
<dbReference type="Pfam" id="PF01943">
    <property type="entry name" value="Polysacc_synt"/>
    <property type="match status" value="1"/>
</dbReference>
<dbReference type="InterPro" id="IPR050833">
    <property type="entry name" value="Poly_Biosynth_Transport"/>
</dbReference>
<evidence type="ECO:0000256" key="1">
    <source>
        <dbReference type="ARBA" id="ARBA00004651"/>
    </source>
</evidence>
<feature type="transmembrane region" description="Helical" evidence="6">
    <location>
        <begin position="125"/>
        <end position="145"/>
    </location>
</feature>
<evidence type="ECO:0000256" key="5">
    <source>
        <dbReference type="ARBA" id="ARBA00023136"/>
    </source>
</evidence>
<feature type="transmembrane region" description="Helical" evidence="6">
    <location>
        <begin position="52"/>
        <end position="69"/>
    </location>
</feature>
<dbReference type="RefSeq" id="WP_121917556.1">
    <property type="nucleotide sequence ID" value="NZ_REFV01000009.1"/>
</dbReference>
<comment type="subcellular location">
    <subcellularLocation>
        <location evidence="1">Cell membrane</location>
        <topology evidence="1">Multi-pass membrane protein</topology>
    </subcellularLocation>
</comment>
<keyword evidence="8" id="KW-1185">Reference proteome</keyword>
<gene>
    <name evidence="7" type="ORF">EAX61_10015</name>
</gene>
<feature type="transmembrane region" description="Helical" evidence="6">
    <location>
        <begin position="294"/>
        <end position="313"/>
    </location>
</feature>
<feature type="transmembrane region" description="Helical" evidence="6">
    <location>
        <begin position="20"/>
        <end position="40"/>
    </location>
</feature>
<accession>A0A3M0G8I0</accession>
<feature type="transmembrane region" description="Helical" evidence="6">
    <location>
        <begin position="152"/>
        <end position="174"/>
    </location>
</feature>
<dbReference type="AlphaFoldDB" id="A0A3M0G8I0"/>
<proteinExistence type="predicted"/>
<comment type="caution">
    <text evidence="7">The sequence shown here is derived from an EMBL/GenBank/DDBJ whole genome shotgun (WGS) entry which is preliminary data.</text>
</comment>
<dbReference type="PANTHER" id="PTHR30250">
    <property type="entry name" value="PST FAMILY PREDICTED COLANIC ACID TRANSPORTER"/>
    <property type="match status" value="1"/>
</dbReference>
<organism evidence="7 8">
    <name type="scientific">Dokdonia sinensis</name>
    <dbReference type="NCBI Taxonomy" id="2479847"/>
    <lineage>
        <taxon>Bacteria</taxon>
        <taxon>Pseudomonadati</taxon>
        <taxon>Bacteroidota</taxon>
        <taxon>Flavobacteriia</taxon>
        <taxon>Flavobacteriales</taxon>
        <taxon>Flavobacteriaceae</taxon>
        <taxon>Dokdonia</taxon>
    </lineage>
</organism>
<keyword evidence="3 6" id="KW-0812">Transmembrane</keyword>
<feature type="transmembrane region" description="Helical" evidence="6">
    <location>
        <begin position="387"/>
        <end position="409"/>
    </location>
</feature>
<name>A0A3M0G8I0_9FLAO</name>
<reference evidence="7 8" key="1">
    <citation type="submission" date="2018-10" db="EMBL/GenBank/DDBJ databases">
        <title>Dokdonia luteus sp. nov., isolated from sea water.</title>
        <authorList>
            <person name="Zhou L.Y."/>
            <person name="Du Z.J."/>
        </authorList>
    </citation>
    <scope>NUCLEOTIDE SEQUENCE [LARGE SCALE GENOMIC DNA]</scope>
    <source>
        <strain evidence="7 8">SH27</strain>
    </source>
</reference>
<keyword evidence="4 6" id="KW-1133">Transmembrane helix</keyword>
<evidence type="ECO:0000313" key="7">
    <source>
        <dbReference type="EMBL" id="RMB57953.1"/>
    </source>
</evidence>
<dbReference type="GO" id="GO:0005886">
    <property type="term" value="C:plasma membrane"/>
    <property type="evidence" value="ECO:0007669"/>
    <property type="project" value="UniProtKB-SubCell"/>
</dbReference>
<keyword evidence="5 6" id="KW-0472">Membrane</keyword>